<dbReference type="SUPFAM" id="SSF48403">
    <property type="entry name" value="Ankyrin repeat"/>
    <property type="match status" value="1"/>
</dbReference>
<dbReference type="OrthoDB" id="1674856at2759"/>
<feature type="repeat" description="ANK" evidence="3">
    <location>
        <begin position="237"/>
        <end position="270"/>
    </location>
</feature>
<organism evidence="5 6">
    <name type="scientific">Anaeramoeba ignava</name>
    <name type="common">Anaerobic marine amoeba</name>
    <dbReference type="NCBI Taxonomy" id="1746090"/>
    <lineage>
        <taxon>Eukaryota</taxon>
        <taxon>Metamonada</taxon>
        <taxon>Anaeramoebidae</taxon>
        <taxon>Anaeramoeba</taxon>
    </lineage>
</organism>
<evidence type="ECO:0000313" key="6">
    <source>
        <dbReference type="Proteomes" id="UP001149090"/>
    </source>
</evidence>
<keyword evidence="2 3" id="KW-0040">ANK repeat</keyword>
<evidence type="ECO:0000256" key="2">
    <source>
        <dbReference type="ARBA" id="ARBA00023043"/>
    </source>
</evidence>
<feature type="domain" description="BTB" evidence="4">
    <location>
        <begin position="436"/>
        <end position="502"/>
    </location>
</feature>
<gene>
    <name evidence="5" type="ORF">M0811_06688</name>
</gene>
<dbReference type="Pfam" id="PF12796">
    <property type="entry name" value="Ank_2"/>
    <property type="match status" value="2"/>
</dbReference>
<name>A0A9Q0LNG6_ANAIG</name>
<dbReference type="SMART" id="SM00248">
    <property type="entry name" value="ANK"/>
    <property type="match status" value="6"/>
</dbReference>
<evidence type="ECO:0000313" key="5">
    <source>
        <dbReference type="EMBL" id="KAJ5075826.1"/>
    </source>
</evidence>
<proteinExistence type="predicted"/>
<dbReference type="InterPro" id="IPR011333">
    <property type="entry name" value="SKP1/BTB/POZ_sf"/>
</dbReference>
<keyword evidence="6" id="KW-1185">Reference proteome</keyword>
<dbReference type="PRINTS" id="PR01415">
    <property type="entry name" value="ANKYRIN"/>
</dbReference>
<reference evidence="5" key="1">
    <citation type="submission" date="2022-10" db="EMBL/GenBank/DDBJ databases">
        <title>Novel sulphate-reducing endosymbionts in the free-living metamonad Anaeramoeba.</title>
        <authorList>
            <person name="Jerlstrom-Hultqvist J."/>
            <person name="Cepicka I."/>
            <person name="Gallot-Lavallee L."/>
            <person name="Salas-Leiva D."/>
            <person name="Curtis B.A."/>
            <person name="Zahonova K."/>
            <person name="Pipaliya S."/>
            <person name="Dacks J."/>
            <person name="Roger A.J."/>
        </authorList>
    </citation>
    <scope>NUCLEOTIDE SEQUENCE</scope>
    <source>
        <strain evidence="5">BMAN</strain>
    </source>
</reference>
<dbReference type="AlphaFoldDB" id="A0A9Q0LNG6"/>
<sequence>MKTLKDLIFPKLKFMFEKGKKENISFYQWGIQELITQKLRMQQSSESFNSYLYSQLIKKLETIFVILLSYIMVNDNFKLILTTSKEEENFWKQIFESIQIQPYHKIQKDQFDKSEFPFFHYFYEVITEDYHQENKDILKDILNTPLHIACSYNTSEEIILLIISLGAEINAQNLNTPLHIACKYKLQPKIIQLLLQNGASVHIRNENTPLHDACWDNFITDVIKLLIQYGADVNAKNKYTPLHDACKFQANIESIQLLLAFGAEINSTNGITPLHHAAEYQMQPEVVDFLLKSGANLFAKTGKTPFDLAANQTKKFLGCYSEFIKRMNKFLKRQENTDVEIITKNGSIYAHSLIIQSRTKIFDFSIFQNCFKNFSCKEVLSFLSLIYSGYINFEEIEMIYKLGSKIGMKNVEVQELIGKKSVIENFSRLYSNDSGKKFTIISFDEEIKVHPEILMITSHLYRGMFINVKDDSNRVHDYSEMTTQALKTLVSYFYFDDIPDDTPLEILEELDENLDYFGISENSMIAFRIEEGIKKYNL</sequence>
<dbReference type="CDD" id="cd18186">
    <property type="entry name" value="BTB_POZ_ZBTB_KLHL-like"/>
    <property type="match status" value="1"/>
</dbReference>
<dbReference type="SUPFAM" id="SSF54695">
    <property type="entry name" value="POZ domain"/>
    <property type="match status" value="1"/>
</dbReference>
<dbReference type="PROSITE" id="PS50088">
    <property type="entry name" value="ANK_REPEAT"/>
    <property type="match status" value="5"/>
</dbReference>
<dbReference type="EMBL" id="JAPDFW010000063">
    <property type="protein sequence ID" value="KAJ5075826.1"/>
    <property type="molecule type" value="Genomic_DNA"/>
</dbReference>
<dbReference type="Proteomes" id="UP001149090">
    <property type="component" value="Unassembled WGS sequence"/>
</dbReference>
<feature type="repeat" description="ANK" evidence="3">
    <location>
        <begin position="269"/>
        <end position="302"/>
    </location>
</feature>
<dbReference type="PANTHER" id="PTHR24171">
    <property type="entry name" value="ANKYRIN REPEAT DOMAIN-CONTAINING PROTEIN 39-RELATED"/>
    <property type="match status" value="1"/>
</dbReference>
<feature type="repeat" description="ANK" evidence="3">
    <location>
        <begin position="141"/>
        <end position="174"/>
    </location>
</feature>
<feature type="repeat" description="ANK" evidence="3">
    <location>
        <begin position="173"/>
        <end position="206"/>
    </location>
</feature>
<accession>A0A9Q0LNG6</accession>
<dbReference type="PROSITE" id="PS50097">
    <property type="entry name" value="BTB"/>
    <property type="match status" value="1"/>
</dbReference>
<dbReference type="InterPro" id="IPR002110">
    <property type="entry name" value="Ankyrin_rpt"/>
</dbReference>
<comment type="caution">
    <text evidence="5">The sequence shown here is derived from an EMBL/GenBank/DDBJ whole genome shotgun (WGS) entry which is preliminary data.</text>
</comment>
<evidence type="ECO:0000256" key="3">
    <source>
        <dbReference type="PROSITE-ProRule" id="PRU00023"/>
    </source>
</evidence>
<feature type="repeat" description="ANK" evidence="3">
    <location>
        <begin position="205"/>
        <end position="238"/>
    </location>
</feature>
<dbReference type="InterPro" id="IPR000210">
    <property type="entry name" value="BTB/POZ_dom"/>
</dbReference>
<keyword evidence="1" id="KW-0677">Repeat</keyword>
<evidence type="ECO:0000256" key="1">
    <source>
        <dbReference type="ARBA" id="ARBA00022737"/>
    </source>
</evidence>
<evidence type="ECO:0000259" key="4">
    <source>
        <dbReference type="PROSITE" id="PS50097"/>
    </source>
</evidence>
<dbReference type="InterPro" id="IPR036770">
    <property type="entry name" value="Ankyrin_rpt-contain_sf"/>
</dbReference>
<dbReference type="Gene3D" id="1.25.40.20">
    <property type="entry name" value="Ankyrin repeat-containing domain"/>
    <property type="match status" value="2"/>
</dbReference>
<protein>
    <submittedName>
        <fullName evidence="5">Ankyrin repeat ph and sec7 domain containing protein secg-related</fullName>
    </submittedName>
</protein>
<dbReference type="PROSITE" id="PS50297">
    <property type="entry name" value="ANK_REP_REGION"/>
    <property type="match status" value="4"/>
</dbReference>
<dbReference type="Gene3D" id="3.30.710.10">
    <property type="entry name" value="Potassium Channel Kv1.1, Chain A"/>
    <property type="match status" value="2"/>
</dbReference>